<dbReference type="CDD" id="cd01734">
    <property type="entry name" value="YlxS_C"/>
    <property type="match status" value="1"/>
</dbReference>
<gene>
    <name evidence="2" type="ORF">HY768_01100</name>
</gene>
<dbReference type="EMBL" id="JACQXR010000010">
    <property type="protein sequence ID" value="MBI4725818.1"/>
    <property type="molecule type" value="Genomic_DNA"/>
</dbReference>
<dbReference type="SUPFAM" id="SSF74942">
    <property type="entry name" value="YhbC-like, C-terminal domain"/>
    <property type="match status" value="1"/>
</dbReference>
<organism evidence="2 3">
    <name type="scientific">candidate division TA06 bacterium</name>
    <dbReference type="NCBI Taxonomy" id="2250710"/>
    <lineage>
        <taxon>Bacteria</taxon>
        <taxon>Bacteria division TA06</taxon>
    </lineage>
</organism>
<dbReference type="Gene3D" id="2.30.30.180">
    <property type="entry name" value="Ribosome maturation factor RimP, C-terminal domain"/>
    <property type="match status" value="1"/>
</dbReference>
<comment type="caution">
    <text evidence="2">The sequence shown here is derived from an EMBL/GenBank/DDBJ whole genome shotgun (WGS) entry which is preliminary data.</text>
</comment>
<reference evidence="2" key="1">
    <citation type="submission" date="2020-07" db="EMBL/GenBank/DDBJ databases">
        <title>Huge and variable diversity of episymbiotic CPR bacteria and DPANN archaea in groundwater ecosystems.</title>
        <authorList>
            <person name="He C.Y."/>
            <person name="Keren R."/>
            <person name="Whittaker M."/>
            <person name="Farag I.F."/>
            <person name="Doudna J."/>
            <person name="Cate J.H.D."/>
            <person name="Banfield J.F."/>
        </authorList>
    </citation>
    <scope>NUCLEOTIDE SEQUENCE</scope>
    <source>
        <strain evidence="2">NC_groundwater_1520_Pr4_B-0.1um_53_5</strain>
    </source>
</reference>
<dbReference type="InterPro" id="IPR036847">
    <property type="entry name" value="RimP_C_sf"/>
</dbReference>
<sequence>MEKTQKESDYQRSLGRLARLKLVQPVSGSYDLTVRLLEYREGMVKLRMEGQEPLWLPLSQIKKARLELEKNSDKKTE</sequence>
<feature type="domain" description="Ribosome maturation factor RimP C-terminal" evidence="1">
    <location>
        <begin position="6"/>
        <end position="69"/>
    </location>
</feature>
<dbReference type="Proteomes" id="UP000736328">
    <property type="component" value="Unassembled WGS sequence"/>
</dbReference>
<name>A0A933I9H6_UNCT6</name>
<dbReference type="AlphaFoldDB" id="A0A933I9H6"/>
<proteinExistence type="predicted"/>
<protein>
    <recommendedName>
        <fullName evidence="1">Ribosome maturation factor RimP C-terminal domain-containing protein</fullName>
    </recommendedName>
</protein>
<dbReference type="InterPro" id="IPR028998">
    <property type="entry name" value="RimP_C"/>
</dbReference>
<evidence type="ECO:0000313" key="3">
    <source>
        <dbReference type="Proteomes" id="UP000736328"/>
    </source>
</evidence>
<dbReference type="Pfam" id="PF17384">
    <property type="entry name" value="DUF150_C"/>
    <property type="match status" value="1"/>
</dbReference>
<evidence type="ECO:0000259" key="1">
    <source>
        <dbReference type="Pfam" id="PF17384"/>
    </source>
</evidence>
<evidence type="ECO:0000313" key="2">
    <source>
        <dbReference type="EMBL" id="MBI4725818.1"/>
    </source>
</evidence>
<accession>A0A933I9H6</accession>